<evidence type="ECO:0000256" key="3">
    <source>
        <dbReference type="ARBA" id="ARBA00022741"/>
    </source>
</evidence>
<feature type="domain" description="GS catalytic" evidence="7">
    <location>
        <begin position="59"/>
        <end position="391"/>
    </location>
</feature>
<dbReference type="SUPFAM" id="SSF55931">
    <property type="entry name" value="Glutamine synthetase/guanido kinase"/>
    <property type="match status" value="1"/>
</dbReference>
<evidence type="ECO:0000256" key="2">
    <source>
        <dbReference type="ARBA" id="ARBA00022598"/>
    </source>
</evidence>
<comment type="similarity">
    <text evidence="1 5 6">Belongs to the glutamine synthetase family.</text>
</comment>
<evidence type="ECO:0000256" key="6">
    <source>
        <dbReference type="RuleBase" id="RU000384"/>
    </source>
</evidence>
<keyword evidence="2" id="KW-0436">Ligase</keyword>
<dbReference type="Gene3D" id="3.30.590.10">
    <property type="entry name" value="Glutamine synthetase/guanido kinase, catalytic domain"/>
    <property type="match status" value="1"/>
</dbReference>
<dbReference type="Pfam" id="PF00120">
    <property type="entry name" value="Gln-synt_C"/>
    <property type="match status" value="1"/>
</dbReference>
<sequence length="391" mass="44038">MHDANYDPKTPIQKTDAGYSDILAKIDFNTFRRCPITKTPHYLVDFYNPLTNQPLAYCPRSLLKSVVNKHPQMRAFAGIEFEFFNFKETSDSLAQKKGSKLEPMTHGMFGYSVARPSVNQQYFDDIYEKSREFNIPLECFHTETGPGVYEAAIAYADVLELSDRAHLFKMLTKKIGTLHGITPCFMAKPYGNQPGCSGHLHFSLQDENGNNLFADSNDPQKISNTCRQFIAGVLQGLESIMAILAPTINSYKRLNIAYWAPVTVSYGFEDRISAIRIITPPICSSSATRIEVRVPGADVNCYLATSAILACGYYGIENKLELPPPKNAKECKLLPQTLSLAVEKMAGKDSFARKVLGNDFVDHYVATRQHEIRLWQLAVTDWELNRYMETV</sequence>
<proteinExistence type="inferred from homology"/>
<evidence type="ECO:0000313" key="8">
    <source>
        <dbReference type="EMBL" id="KAJ3252963.1"/>
    </source>
</evidence>
<dbReference type="AlphaFoldDB" id="A0AAD5UE80"/>
<evidence type="ECO:0000259" key="7">
    <source>
        <dbReference type="PROSITE" id="PS51987"/>
    </source>
</evidence>
<dbReference type="SMART" id="SM01230">
    <property type="entry name" value="Gln-synt_C"/>
    <property type="match status" value="1"/>
</dbReference>
<keyword evidence="4" id="KW-0067">ATP-binding</keyword>
<dbReference type="Proteomes" id="UP001210925">
    <property type="component" value="Unassembled WGS sequence"/>
</dbReference>
<comment type="caution">
    <text evidence="8">The sequence shown here is derived from an EMBL/GenBank/DDBJ whole genome shotgun (WGS) entry which is preliminary data.</text>
</comment>
<evidence type="ECO:0000256" key="4">
    <source>
        <dbReference type="ARBA" id="ARBA00022840"/>
    </source>
</evidence>
<gene>
    <name evidence="8" type="ORF">HK103_001062</name>
</gene>
<dbReference type="FunFam" id="3.30.590.10:FF:000005">
    <property type="entry name" value="Probable glutamine synthetase"/>
    <property type="match status" value="1"/>
</dbReference>
<evidence type="ECO:0000256" key="5">
    <source>
        <dbReference type="PROSITE-ProRule" id="PRU01331"/>
    </source>
</evidence>
<dbReference type="PANTHER" id="PTHR43785">
    <property type="entry name" value="GAMMA-GLUTAMYLPUTRESCINE SYNTHETASE"/>
    <property type="match status" value="1"/>
</dbReference>
<dbReference type="GO" id="GO:0004356">
    <property type="term" value="F:glutamine synthetase activity"/>
    <property type="evidence" value="ECO:0007669"/>
    <property type="project" value="InterPro"/>
</dbReference>
<dbReference type="InterPro" id="IPR014746">
    <property type="entry name" value="Gln_synth/guanido_kin_cat_dom"/>
</dbReference>
<protein>
    <recommendedName>
        <fullName evidence="7">GS catalytic domain-containing protein</fullName>
    </recommendedName>
</protein>
<accession>A0AAD5UE80</accession>
<dbReference type="GO" id="GO:0005524">
    <property type="term" value="F:ATP binding"/>
    <property type="evidence" value="ECO:0007669"/>
    <property type="project" value="UniProtKB-KW"/>
</dbReference>
<name>A0AAD5UE80_9FUNG</name>
<dbReference type="EMBL" id="JADGKB010000124">
    <property type="protein sequence ID" value="KAJ3252963.1"/>
    <property type="molecule type" value="Genomic_DNA"/>
</dbReference>
<dbReference type="PANTHER" id="PTHR43785:SF12">
    <property type="entry name" value="TYPE-1 GLUTAMINE SYNTHETASE 2"/>
    <property type="match status" value="1"/>
</dbReference>
<keyword evidence="3" id="KW-0547">Nucleotide-binding</keyword>
<dbReference type="PROSITE" id="PS51987">
    <property type="entry name" value="GS_CATALYTIC"/>
    <property type="match status" value="1"/>
</dbReference>
<evidence type="ECO:0000313" key="9">
    <source>
        <dbReference type="Proteomes" id="UP001210925"/>
    </source>
</evidence>
<keyword evidence="9" id="KW-1185">Reference proteome</keyword>
<evidence type="ECO:0000256" key="1">
    <source>
        <dbReference type="ARBA" id="ARBA00009897"/>
    </source>
</evidence>
<reference evidence="8" key="1">
    <citation type="submission" date="2020-05" db="EMBL/GenBank/DDBJ databases">
        <title>Phylogenomic resolution of chytrid fungi.</title>
        <authorList>
            <person name="Stajich J.E."/>
            <person name="Amses K."/>
            <person name="Simmons R."/>
            <person name="Seto K."/>
            <person name="Myers J."/>
            <person name="Bonds A."/>
            <person name="Quandt C.A."/>
            <person name="Barry K."/>
            <person name="Liu P."/>
            <person name="Grigoriev I."/>
            <person name="Longcore J.E."/>
            <person name="James T.Y."/>
        </authorList>
    </citation>
    <scope>NUCLEOTIDE SEQUENCE</scope>
    <source>
        <strain evidence="8">PLAUS21</strain>
    </source>
</reference>
<dbReference type="GO" id="GO:0006576">
    <property type="term" value="P:biogenic amine metabolic process"/>
    <property type="evidence" value="ECO:0007669"/>
    <property type="project" value="UniProtKB-ARBA"/>
</dbReference>
<organism evidence="8 9">
    <name type="scientific">Boothiomyces macroporosus</name>
    <dbReference type="NCBI Taxonomy" id="261099"/>
    <lineage>
        <taxon>Eukaryota</taxon>
        <taxon>Fungi</taxon>
        <taxon>Fungi incertae sedis</taxon>
        <taxon>Chytridiomycota</taxon>
        <taxon>Chytridiomycota incertae sedis</taxon>
        <taxon>Chytridiomycetes</taxon>
        <taxon>Rhizophydiales</taxon>
        <taxon>Terramycetaceae</taxon>
        <taxon>Boothiomyces</taxon>
    </lineage>
</organism>
<dbReference type="InterPro" id="IPR008146">
    <property type="entry name" value="Gln_synth_cat_dom"/>
</dbReference>